<evidence type="ECO:0000313" key="10">
    <source>
        <dbReference type="Proteomes" id="UP000054567"/>
    </source>
</evidence>
<feature type="region of interest" description="Disordered" evidence="8">
    <location>
        <begin position="247"/>
        <end position="267"/>
    </location>
</feature>
<comment type="subcellular location">
    <subcellularLocation>
        <location evidence="2">Chromosome</location>
        <location evidence="2">Centromere</location>
    </subcellularLocation>
    <subcellularLocation>
        <location evidence="1">Nucleus</location>
    </subcellularLocation>
</comment>
<dbReference type="InterPro" id="IPR020993">
    <property type="entry name" value="Centromere_CenpK"/>
</dbReference>
<evidence type="ECO:0000256" key="7">
    <source>
        <dbReference type="ARBA" id="ARBA00023328"/>
    </source>
</evidence>
<dbReference type="GO" id="GO:0000775">
    <property type="term" value="C:chromosome, centromeric region"/>
    <property type="evidence" value="ECO:0007669"/>
    <property type="project" value="UniProtKB-SubCell"/>
</dbReference>
<keyword evidence="4" id="KW-0158">Chromosome</keyword>
<dbReference type="PANTHER" id="PTHR14401">
    <property type="entry name" value="CENTROMERE PROTEIN K"/>
    <property type="match status" value="1"/>
</dbReference>
<protein>
    <submittedName>
        <fullName evidence="9">Uncharacterized protein</fullName>
    </submittedName>
</protein>
<dbReference type="GO" id="GO:0000070">
    <property type="term" value="P:mitotic sister chromatid segregation"/>
    <property type="evidence" value="ECO:0007669"/>
    <property type="project" value="TreeGrafter"/>
</dbReference>
<evidence type="ECO:0000256" key="4">
    <source>
        <dbReference type="ARBA" id="ARBA00022454"/>
    </source>
</evidence>
<feature type="compositionally biased region" description="Basic and acidic residues" evidence="8">
    <location>
        <begin position="188"/>
        <end position="197"/>
    </location>
</feature>
<evidence type="ECO:0000256" key="1">
    <source>
        <dbReference type="ARBA" id="ARBA00004123"/>
    </source>
</evidence>
<evidence type="ECO:0000256" key="8">
    <source>
        <dbReference type="SAM" id="MobiDB-lite"/>
    </source>
</evidence>
<keyword evidence="6" id="KW-0539">Nucleus</keyword>
<dbReference type="OrthoDB" id="9445768at2759"/>
<evidence type="ECO:0000256" key="3">
    <source>
        <dbReference type="ARBA" id="ARBA00005795"/>
    </source>
</evidence>
<keyword evidence="5" id="KW-0175">Coiled coil</keyword>
<evidence type="ECO:0000256" key="6">
    <source>
        <dbReference type="ARBA" id="ARBA00023242"/>
    </source>
</evidence>
<gene>
    <name evidence="9" type="ORF">CPAG_01800</name>
</gene>
<dbReference type="PANTHER" id="PTHR14401:SF6">
    <property type="entry name" value="CENTROMERE PROTEIN K"/>
    <property type="match status" value="1"/>
</dbReference>
<proteinExistence type="inferred from homology"/>
<dbReference type="VEuPathDB" id="FungiDB:CPAG_01800"/>
<dbReference type="Proteomes" id="UP000054567">
    <property type="component" value="Unassembled WGS sequence"/>
</dbReference>
<dbReference type="AlphaFoldDB" id="A0A0J6F907"/>
<evidence type="ECO:0000313" key="9">
    <source>
        <dbReference type="EMBL" id="KMM65449.1"/>
    </source>
</evidence>
<dbReference type="GO" id="GO:0005634">
    <property type="term" value="C:nucleus"/>
    <property type="evidence" value="ECO:0007669"/>
    <property type="project" value="UniProtKB-SubCell"/>
</dbReference>
<feature type="region of interest" description="Disordered" evidence="8">
    <location>
        <begin position="167"/>
        <end position="197"/>
    </location>
</feature>
<dbReference type="GO" id="GO:0051382">
    <property type="term" value="P:kinetochore assembly"/>
    <property type="evidence" value="ECO:0007669"/>
    <property type="project" value="InterPro"/>
</dbReference>
<organism evidence="9 10">
    <name type="scientific">Coccidioides posadasii RMSCC 3488</name>
    <dbReference type="NCBI Taxonomy" id="454284"/>
    <lineage>
        <taxon>Eukaryota</taxon>
        <taxon>Fungi</taxon>
        <taxon>Dikarya</taxon>
        <taxon>Ascomycota</taxon>
        <taxon>Pezizomycotina</taxon>
        <taxon>Eurotiomycetes</taxon>
        <taxon>Eurotiomycetidae</taxon>
        <taxon>Onygenales</taxon>
        <taxon>Onygenaceae</taxon>
        <taxon>Coccidioides</taxon>
    </lineage>
</organism>
<reference evidence="9 10" key="1">
    <citation type="submission" date="2007-06" db="EMBL/GenBank/DDBJ databases">
        <title>The Genome Sequence of Coccidioides posadasii RMSCC_3488.</title>
        <authorList>
            <consortium name="Coccidioides Genome Resources Consortium"/>
            <consortium name="The Broad Institute Genome Sequencing Platform"/>
            <person name="Henn M.R."/>
            <person name="Sykes S."/>
            <person name="Young S."/>
            <person name="Jaffe D."/>
            <person name="Berlin A."/>
            <person name="Alvarez P."/>
            <person name="Butler J."/>
            <person name="Gnerre S."/>
            <person name="Grabherr M."/>
            <person name="Mauceli E."/>
            <person name="Brockman W."/>
            <person name="Kodira C."/>
            <person name="Alvarado L."/>
            <person name="Zeng Q."/>
            <person name="Crawford M."/>
            <person name="Antoine C."/>
            <person name="Devon K."/>
            <person name="Galgiani J."/>
            <person name="Orsborn K."/>
            <person name="Lewis M.L."/>
            <person name="Nusbaum C."/>
            <person name="Galagan J."/>
            <person name="Birren B."/>
        </authorList>
    </citation>
    <scope>NUCLEOTIDE SEQUENCE [LARGE SCALE GENOMIC DNA]</scope>
    <source>
        <strain evidence="9 10">RMSCC 3488</strain>
    </source>
</reference>
<evidence type="ECO:0000256" key="5">
    <source>
        <dbReference type="ARBA" id="ARBA00023054"/>
    </source>
</evidence>
<reference evidence="10" key="2">
    <citation type="journal article" date="2009" name="Genome Res.">
        <title>Comparative genomic analyses of the human fungal pathogens Coccidioides and their relatives.</title>
        <authorList>
            <person name="Sharpton T.J."/>
            <person name="Stajich J.E."/>
            <person name="Rounsley S.D."/>
            <person name="Gardner M.J."/>
            <person name="Wortman J.R."/>
            <person name="Jordar V.S."/>
            <person name="Maiti R."/>
            <person name="Kodira C.D."/>
            <person name="Neafsey D.E."/>
            <person name="Zeng Q."/>
            <person name="Hung C.-Y."/>
            <person name="McMahan C."/>
            <person name="Muszewska A."/>
            <person name="Grynberg M."/>
            <person name="Mandel M.A."/>
            <person name="Kellner E.M."/>
            <person name="Barker B.M."/>
            <person name="Galgiani J.N."/>
            <person name="Orbach M.J."/>
            <person name="Kirkland T.N."/>
            <person name="Cole G.T."/>
            <person name="Henn M.R."/>
            <person name="Birren B.W."/>
            <person name="Taylor J.W."/>
        </authorList>
    </citation>
    <scope>NUCLEOTIDE SEQUENCE [LARGE SCALE GENOMIC DNA]</scope>
    <source>
        <strain evidence="10">RMSCC 3488</strain>
    </source>
</reference>
<keyword evidence="7" id="KW-0137">Centromere</keyword>
<name>A0A0J6F907_COCPO</name>
<evidence type="ECO:0000256" key="2">
    <source>
        <dbReference type="ARBA" id="ARBA00004584"/>
    </source>
</evidence>
<reference evidence="10" key="3">
    <citation type="journal article" date="2010" name="Genome Res.">
        <title>Population genomic sequencing of Coccidioides fungi reveals recent hybridization and transposon control.</title>
        <authorList>
            <person name="Neafsey D.E."/>
            <person name="Barker B.M."/>
            <person name="Sharpton T.J."/>
            <person name="Stajich J.E."/>
            <person name="Park D.J."/>
            <person name="Whiston E."/>
            <person name="Hung C.-Y."/>
            <person name="McMahan C."/>
            <person name="White J."/>
            <person name="Sykes S."/>
            <person name="Heiman D."/>
            <person name="Young S."/>
            <person name="Zeng Q."/>
            <person name="Abouelleil A."/>
            <person name="Aftuck L."/>
            <person name="Bessette D."/>
            <person name="Brown A."/>
            <person name="FitzGerald M."/>
            <person name="Lui A."/>
            <person name="Macdonald J.P."/>
            <person name="Priest M."/>
            <person name="Orbach M.J."/>
            <person name="Galgiani J.N."/>
            <person name="Kirkland T.N."/>
            <person name="Cole G.T."/>
            <person name="Birren B.W."/>
            <person name="Henn M.R."/>
            <person name="Taylor J.W."/>
            <person name="Rounsley S.D."/>
        </authorList>
    </citation>
    <scope>NUCLEOTIDE SEQUENCE [LARGE SCALE GENOMIC DNA]</scope>
    <source>
        <strain evidence="10">RMSCC 3488</strain>
    </source>
</reference>
<accession>A0A0J6F907</accession>
<dbReference type="EMBL" id="DS268109">
    <property type="protein sequence ID" value="KMM65449.1"/>
    <property type="molecule type" value="Genomic_DNA"/>
</dbReference>
<sequence>MSLPAEVVQKIQDFAKRCNEFETQREQEFTGASHPGNYGKELDATLKSLQEQAERQESTLNRLRARSPLDLPRPDLDPATRLAQTRRAAAAYRSLTAKQPELPAPGSPLTGLLVFRDSIRLIRELKASISAVTQDLVANRERLNTEEANLRDARMITAELRRRLEAVQTQQQQEARKKKKPSQLAKELIQKERNREAELDRRTAELKVALKSFVDEHLASMLAAEDLGGPVVGDQADISDSTLEAGYTAHGKEKKPKTKHVDDADSRQQRIDDLVRRRASGVEGPASTVNNRRDASAAEFHALIDRLLDAASTSSYIELEKDSAVSRFLVKAKVAQFHPRDSRKLRLVDVARDISD</sequence>
<feature type="region of interest" description="Disordered" evidence="8">
    <location>
        <begin position="47"/>
        <end position="77"/>
    </location>
</feature>
<comment type="similarity">
    <text evidence="3">Belongs to the CENP-K/MCM22 family.</text>
</comment>